<organism evidence="1 2">
    <name type="scientific">Ruegeria marina</name>
    <dbReference type="NCBI Taxonomy" id="639004"/>
    <lineage>
        <taxon>Bacteria</taxon>
        <taxon>Pseudomonadati</taxon>
        <taxon>Pseudomonadota</taxon>
        <taxon>Alphaproteobacteria</taxon>
        <taxon>Rhodobacterales</taxon>
        <taxon>Roseobacteraceae</taxon>
        <taxon>Ruegeria</taxon>
    </lineage>
</organism>
<dbReference type="EMBL" id="FMZV01000008">
    <property type="protein sequence ID" value="SDD58142.1"/>
    <property type="molecule type" value="Genomic_DNA"/>
</dbReference>
<dbReference type="Pfam" id="PF00353">
    <property type="entry name" value="HemolysinCabind"/>
    <property type="match status" value="1"/>
</dbReference>
<dbReference type="InterPro" id="IPR011049">
    <property type="entry name" value="Serralysin-like_metalloprot_C"/>
</dbReference>
<dbReference type="PRINTS" id="PR00313">
    <property type="entry name" value="CABNDNGRPT"/>
</dbReference>
<name>A0A1G6VWX9_9RHOB</name>
<dbReference type="PROSITE" id="PS00330">
    <property type="entry name" value="HEMOLYSIN_CALCIUM"/>
    <property type="match status" value="1"/>
</dbReference>
<evidence type="ECO:0000313" key="2">
    <source>
        <dbReference type="Proteomes" id="UP000199628"/>
    </source>
</evidence>
<reference evidence="2" key="1">
    <citation type="submission" date="2016-10" db="EMBL/GenBank/DDBJ databases">
        <authorList>
            <person name="Varghese N."/>
            <person name="Submissions S."/>
        </authorList>
    </citation>
    <scope>NUCLEOTIDE SEQUENCE [LARGE SCALE GENOMIC DNA]</scope>
    <source>
        <strain evidence="2">CGMCC 1.9108</strain>
    </source>
</reference>
<keyword evidence="2" id="KW-1185">Reference proteome</keyword>
<proteinExistence type="predicted"/>
<feature type="non-terminal residue" evidence="1">
    <location>
        <position position="1"/>
    </location>
</feature>
<evidence type="ECO:0000313" key="1">
    <source>
        <dbReference type="EMBL" id="SDD58142.1"/>
    </source>
</evidence>
<accession>A0A1G6VWX9</accession>
<dbReference type="GO" id="GO:0005509">
    <property type="term" value="F:calcium ion binding"/>
    <property type="evidence" value="ECO:0007669"/>
    <property type="project" value="InterPro"/>
</dbReference>
<sequence length="119" mass="12160">GNDFLFAVNGNDDLQGGAGNDSLYGGANDDTLSGGADDDILYGGQGSDTFEFGINDGQDVIRDFEDGIDVIDLLGGLTFASLTFSPILGGVRAEVTSAPGSWIDFDGLAIGALDATDFV</sequence>
<dbReference type="Gene3D" id="2.150.10.10">
    <property type="entry name" value="Serralysin-like metalloprotease, C-terminal"/>
    <property type="match status" value="1"/>
</dbReference>
<dbReference type="Proteomes" id="UP000199628">
    <property type="component" value="Unassembled WGS sequence"/>
</dbReference>
<dbReference type="AlphaFoldDB" id="A0A1G6VWX9"/>
<gene>
    <name evidence="1" type="ORF">SAMN04488239_108184</name>
</gene>
<protein>
    <submittedName>
        <fullName evidence="1">Hemolysin-type calcium-binding repeat-containing protein</fullName>
    </submittedName>
</protein>
<dbReference type="STRING" id="639004.SAMN04488239_108184"/>
<dbReference type="InterPro" id="IPR001343">
    <property type="entry name" value="Hemolysn_Ca-bd"/>
</dbReference>
<dbReference type="SUPFAM" id="SSF51120">
    <property type="entry name" value="beta-Roll"/>
    <property type="match status" value="1"/>
</dbReference>
<dbReference type="InterPro" id="IPR018511">
    <property type="entry name" value="Hemolysin-typ_Ca-bd_CS"/>
</dbReference>